<dbReference type="InterPro" id="IPR012675">
    <property type="entry name" value="Beta-grasp_dom_sf"/>
</dbReference>
<name>A0A069CYY7_9BACE</name>
<dbReference type="NCBIfam" id="TIGR01683">
    <property type="entry name" value="thiS"/>
    <property type="match status" value="1"/>
</dbReference>
<accession>A0A069CYY7</accession>
<sequence length="66" mass="7178">MEVIVNNKATVISESATLEQLISELNILSTGMAMAVNKQLIPRTQWKTFSLTEKDEVVIIKAACGG</sequence>
<dbReference type="STRING" id="1121097.GCA_000428125_01157"/>
<gene>
    <name evidence="1" type="ORF">JCM15093_509</name>
</gene>
<dbReference type="InterPro" id="IPR010035">
    <property type="entry name" value="Thi_S"/>
</dbReference>
<protein>
    <submittedName>
        <fullName evidence="1">ThiS protein</fullName>
    </submittedName>
</protein>
<organism evidence="1 2">
    <name type="scientific">Bacteroides graminisolvens DSM 19988 = JCM 15093</name>
    <dbReference type="NCBI Taxonomy" id="1121097"/>
    <lineage>
        <taxon>Bacteria</taxon>
        <taxon>Pseudomonadati</taxon>
        <taxon>Bacteroidota</taxon>
        <taxon>Bacteroidia</taxon>
        <taxon>Bacteroidales</taxon>
        <taxon>Bacteroidaceae</taxon>
        <taxon>Bacteroides</taxon>
    </lineage>
</organism>
<dbReference type="PANTHER" id="PTHR34472">
    <property type="entry name" value="SULFUR CARRIER PROTEIN THIS"/>
    <property type="match status" value="1"/>
</dbReference>
<dbReference type="InterPro" id="IPR003749">
    <property type="entry name" value="ThiS/MoaD-like"/>
</dbReference>
<dbReference type="eggNOG" id="COG2104">
    <property type="taxonomic scope" value="Bacteria"/>
</dbReference>
<dbReference type="SUPFAM" id="SSF54285">
    <property type="entry name" value="MoaD/ThiS"/>
    <property type="match status" value="1"/>
</dbReference>
<evidence type="ECO:0000313" key="1">
    <source>
        <dbReference type="EMBL" id="GAK35417.1"/>
    </source>
</evidence>
<reference evidence="1 2" key="1">
    <citation type="journal article" date="2015" name="Microbes Environ.">
        <title>Distribution and evolution of nitrogen fixation genes in the phylum bacteroidetes.</title>
        <authorList>
            <person name="Inoue J."/>
            <person name="Oshima K."/>
            <person name="Suda W."/>
            <person name="Sakamoto M."/>
            <person name="Iino T."/>
            <person name="Noda S."/>
            <person name="Hongoh Y."/>
            <person name="Hattori M."/>
            <person name="Ohkuma M."/>
        </authorList>
    </citation>
    <scope>NUCLEOTIDE SEQUENCE [LARGE SCALE GENOMIC DNA]</scope>
    <source>
        <strain evidence="1 2">JCM 15093</strain>
    </source>
</reference>
<keyword evidence="2" id="KW-1185">Reference proteome</keyword>
<dbReference type="OrthoDB" id="1525151at2"/>
<dbReference type="Pfam" id="PF02597">
    <property type="entry name" value="ThiS"/>
    <property type="match status" value="1"/>
</dbReference>
<comment type="caution">
    <text evidence="1">The sequence shown here is derived from an EMBL/GenBank/DDBJ whole genome shotgun (WGS) entry which is preliminary data.</text>
</comment>
<dbReference type="CDD" id="cd00565">
    <property type="entry name" value="Ubl_ThiS"/>
    <property type="match status" value="1"/>
</dbReference>
<dbReference type="AlphaFoldDB" id="A0A069CYY7"/>
<dbReference type="EMBL" id="BAJS01000002">
    <property type="protein sequence ID" value="GAK35417.1"/>
    <property type="molecule type" value="Genomic_DNA"/>
</dbReference>
<dbReference type="PANTHER" id="PTHR34472:SF1">
    <property type="entry name" value="SULFUR CARRIER PROTEIN THIS"/>
    <property type="match status" value="1"/>
</dbReference>
<proteinExistence type="predicted"/>
<dbReference type="InterPro" id="IPR016155">
    <property type="entry name" value="Mopterin_synth/thiamin_S_b"/>
</dbReference>
<dbReference type="Proteomes" id="UP000027601">
    <property type="component" value="Unassembled WGS sequence"/>
</dbReference>
<evidence type="ECO:0000313" key="2">
    <source>
        <dbReference type="Proteomes" id="UP000027601"/>
    </source>
</evidence>
<dbReference type="Gene3D" id="3.10.20.30">
    <property type="match status" value="1"/>
</dbReference>
<dbReference type="RefSeq" id="WP_024995578.1">
    <property type="nucleotide sequence ID" value="NZ_BAJS01000002.1"/>
</dbReference>